<dbReference type="GO" id="GO:0002143">
    <property type="term" value="P:tRNA wobble position uridine thiolation"/>
    <property type="evidence" value="ECO:0007669"/>
    <property type="project" value="TreeGrafter"/>
</dbReference>
<dbReference type="GO" id="GO:0032447">
    <property type="term" value="P:protein urmylation"/>
    <property type="evidence" value="ECO:0007669"/>
    <property type="project" value="UniProtKB-UniRule"/>
</dbReference>
<evidence type="ECO:0000256" key="2">
    <source>
        <dbReference type="ARBA" id="ARBA00022694"/>
    </source>
</evidence>
<dbReference type="OrthoDB" id="25129at2759"/>
<accession>A0A420HK83</accession>
<dbReference type="GO" id="GO:0016783">
    <property type="term" value="F:sulfurtransferase activity"/>
    <property type="evidence" value="ECO:0007669"/>
    <property type="project" value="TreeGrafter"/>
</dbReference>
<dbReference type="GO" id="GO:0000049">
    <property type="term" value="F:tRNA binding"/>
    <property type="evidence" value="ECO:0007669"/>
    <property type="project" value="InterPro"/>
</dbReference>
<dbReference type="SUPFAM" id="SSF52402">
    <property type="entry name" value="Adenine nucleotide alpha hydrolases-like"/>
    <property type="match status" value="1"/>
</dbReference>
<evidence type="ECO:0000256" key="1">
    <source>
        <dbReference type="ARBA" id="ARBA00022490"/>
    </source>
</evidence>
<protein>
    <recommendedName>
        <fullName evidence="3">Cytoplasmic tRNA 2-thiolation protein 2</fullName>
    </recommendedName>
</protein>
<dbReference type="STRING" id="212602.A0A420HK83"/>
<sequence length="327" mass="36417">MEGYRVRGSKLQAPKKLLLPLSYGPCSSSLLQILDNHLQGQYDRMKRVAYELVVVHIDLYVTASDREFSARKLEQFKSRFPRHQFISFGLEESLRLEEIGWASLGIARLSESESPTEKLRQYLTSVKSPTDRADIISILLTRLLVHIGKKNNCSSILFGDSTTKLAEKTLTETAKGRGISLPWQICDGTSAHGIGFNYPMRDLLKKEIVTFCLLTSSLESLIIFDQIASVSANPKSITINDLMLQYFQSTEENYPSIVANVVRTVSKLSVAADKTKISCGVCGFPSISNEIFSKQSHQASDIILSTDKSDLEKTICHGCLKLVTISK</sequence>
<dbReference type="HAMAP" id="MF_03054">
    <property type="entry name" value="CTU2"/>
    <property type="match status" value="1"/>
</dbReference>
<gene>
    <name evidence="3" type="primary">NCS2</name>
    <name evidence="3" type="synonym">CTU2</name>
    <name evidence="4" type="ORF">OnM2_071021</name>
</gene>
<reference evidence="4 5" key="1">
    <citation type="journal article" date="2018" name="BMC Genomics">
        <title>Comparative genome analyses reveal sequence features reflecting distinct modes of host-adaptation between dicot and monocot powdery mildew.</title>
        <authorList>
            <person name="Wu Y."/>
            <person name="Ma X."/>
            <person name="Pan Z."/>
            <person name="Kale S.D."/>
            <person name="Song Y."/>
            <person name="King H."/>
            <person name="Zhang Q."/>
            <person name="Presley C."/>
            <person name="Deng X."/>
            <person name="Wei C.I."/>
            <person name="Xiao S."/>
        </authorList>
    </citation>
    <scope>NUCLEOTIDE SEQUENCE [LARGE SCALE GENOMIC DNA]</scope>
    <source>
        <strain evidence="4">UMSG2</strain>
    </source>
</reference>
<dbReference type="PANTHER" id="PTHR20882:SF14">
    <property type="entry name" value="CYTOPLASMIC TRNA 2-THIOLATION PROTEIN 2"/>
    <property type="match status" value="1"/>
</dbReference>
<comment type="subcellular location">
    <subcellularLocation>
        <location evidence="3">Cytoplasm</location>
    </subcellularLocation>
</comment>
<evidence type="ECO:0000256" key="3">
    <source>
        <dbReference type="HAMAP-Rule" id="MF_03054"/>
    </source>
</evidence>
<dbReference type="Proteomes" id="UP000286134">
    <property type="component" value="Unassembled WGS sequence"/>
</dbReference>
<keyword evidence="1 3" id="KW-0963">Cytoplasm</keyword>
<dbReference type="PANTHER" id="PTHR20882">
    <property type="entry name" value="CYTOPLASMIC TRNA 2-THIOLATION PROTEIN 2"/>
    <property type="match status" value="1"/>
</dbReference>
<dbReference type="Pfam" id="PF10288">
    <property type="entry name" value="CTU2"/>
    <property type="match status" value="1"/>
</dbReference>
<dbReference type="InterPro" id="IPR014729">
    <property type="entry name" value="Rossmann-like_a/b/a_fold"/>
</dbReference>
<dbReference type="EMBL" id="MCFK01007155">
    <property type="protein sequence ID" value="RKF57848.1"/>
    <property type="molecule type" value="Genomic_DNA"/>
</dbReference>
<organism evidence="4 5">
    <name type="scientific">Erysiphe neolycopersici</name>
    <dbReference type="NCBI Taxonomy" id="212602"/>
    <lineage>
        <taxon>Eukaryota</taxon>
        <taxon>Fungi</taxon>
        <taxon>Dikarya</taxon>
        <taxon>Ascomycota</taxon>
        <taxon>Pezizomycotina</taxon>
        <taxon>Leotiomycetes</taxon>
        <taxon>Erysiphales</taxon>
        <taxon>Erysiphaceae</taxon>
        <taxon>Erysiphe</taxon>
    </lineage>
</organism>
<keyword evidence="2 3" id="KW-0819">tRNA processing</keyword>
<dbReference type="InterPro" id="IPR019407">
    <property type="entry name" value="CTU2"/>
</dbReference>
<keyword evidence="5" id="KW-1185">Reference proteome</keyword>
<dbReference type="Gene3D" id="3.40.50.620">
    <property type="entry name" value="HUPs"/>
    <property type="match status" value="1"/>
</dbReference>
<dbReference type="AlphaFoldDB" id="A0A420HK83"/>
<comment type="pathway">
    <text evidence="3">tRNA modification; 5-methoxycarbonylmethyl-2-thiouridine-tRNA biosynthesis.</text>
</comment>
<dbReference type="GO" id="GO:0005829">
    <property type="term" value="C:cytosol"/>
    <property type="evidence" value="ECO:0007669"/>
    <property type="project" value="TreeGrafter"/>
</dbReference>
<dbReference type="UniPathway" id="UPA00988"/>
<comment type="similarity">
    <text evidence="3">Belongs to the CTU2/NCS2 family.</text>
</comment>
<evidence type="ECO:0000313" key="5">
    <source>
        <dbReference type="Proteomes" id="UP000286134"/>
    </source>
</evidence>
<evidence type="ECO:0000313" key="4">
    <source>
        <dbReference type="EMBL" id="RKF57848.1"/>
    </source>
</evidence>
<comment type="function">
    <text evidence="3">Plays a central role in 2-thiolation of mcm(5)S(2)U at tRNA wobble positions of tRNA(Lys), tRNA(Glu) and tRNA(Gln). May act by forming a heterodimer with NCS6 that ligates sulfur from thiocarboxylated URM1 onto the uridine of tRNAs at wobble position. Prior mcm(5) tRNA modification by the elongator complex is required for 2-thiolation. May also be involved in protein urmylation.</text>
</comment>
<comment type="caution">
    <text evidence="4">The sequence shown here is derived from an EMBL/GenBank/DDBJ whole genome shotgun (WGS) entry which is preliminary data.</text>
</comment>
<name>A0A420HK83_9PEZI</name>
<dbReference type="GO" id="GO:0016779">
    <property type="term" value="F:nucleotidyltransferase activity"/>
    <property type="evidence" value="ECO:0007669"/>
    <property type="project" value="UniProtKB-UniRule"/>
</dbReference>
<proteinExistence type="inferred from homology"/>